<accession>A0ACA9Y7Z8</accession>
<evidence type="ECO:0000313" key="2">
    <source>
        <dbReference type="Proteomes" id="UP001152531"/>
    </source>
</evidence>
<keyword evidence="2" id="KW-1185">Reference proteome</keyword>
<reference evidence="1" key="1">
    <citation type="submission" date="2022-06" db="EMBL/GenBank/DDBJ databases">
        <authorList>
            <person name="Legras J.-L."/>
            <person name="Devillers H."/>
            <person name="Grondin C."/>
        </authorList>
    </citation>
    <scope>NUCLEOTIDE SEQUENCE</scope>
    <source>
        <strain evidence="1">CLIB 1444</strain>
    </source>
</reference>
<organism evidence="1 2">
    <name type="scientific">[Candida] jaroonii</name>
    <dbReference type="NCBI Taxonomy" id="467808"/>
    <lineage>
        <taxon>Eukaryota</taxon>
        <taxon>Fungi</taxon>
        <taxon>Dikarya</taxon>
        <taxon>Ascomycota</taxon>
        <taxon>Saccharomycotina</taxon>
        <taxon>Pichiomycetes</taxon>
        <taxon>Debaryomycetaceae</taxon>
        <taxon>Yamadazyma</taxon>
    </lineage>
</organism>
<name>A0ACA9Y7Z8_9ASCO</name>
<comment type="caution">
    <text evidence="1">The sequence shown here is derived from an EMBL/GenBank/DDBJ whole genome shotgun (WGS) entry which is preliminary data.</text>
</comment>
<dbReference type="Proteomes" id="UP001152531">
    <property type="component" value="Unassembled WGS sequence"/>
</dbReference>
<dbReference type="EMBL" id="CALSDN010000004">
    <property type="protein sequence ID" value="CAH6720564.1"/>
    <property type="molecule type" value="Genomic_DNA"/>
</dbReference>
<evidence type="ECO:0000313" key="1">
    <source>
        <dbReference type="EMBL" id="CAH6720564.1"/>
    </source>
</evidence>
<gene>
    <name evidence="1" type="ORF">CLIB1444_04S02938</name>
</gene>
<protein>
    <submittedName>
        <fullName evidence="1">Protein Sst2p</fullName>
    </submittedName>
</protein>
<sequence>MIENTSVLSDECSQSSGKTLCQTINKTFDKTPSGRIMEENIKDIYSLLILNVTSNSQEKWFFIAKQPPYSFIYDDGLKILKNINYDIETSLSTVSLSYQFSQKTAEGLLQKFYESKLLHSPLDRTRDKIKQGIFLQPTPKGVAILCNFINKNGIKFKVVPPIITSNLNSMELFCFERNFLNDKIVYSDYLIKILFIKMFGRKPNVWSPNNKQETFKVNVANLHNLTSENVSSVNNIKDTVQTSPLYHRYFTNPGSDAHVQYYLSSGVRLFEDKTIGTQSKYVVSGKAIGQWLMDCTDILTAKTAVEIGNLFIESGLLLSADQQPFSMNYNHFFHLSERAKTLVFWYRNKSKKIRVNDPKQSKSPELKSFLTDPGLRYLFKVHSNNEFCCENIDAYNQLKLHTKKVKFLNKLIDYVEKHHLNKSPDYHKKFKTQIIKLSNDCLSLAYHIYFTYLSLDASFVLNIDYSLRKKVSTLLIDNKTFCSQSDVFEQKYFTKECNELNGSMLDATDEGFYIPLQDDDCSIFSGNNTNTVVVEDIPTNPSSPRDEQFNGVYQTIVDFAPLVNELMMFIYRMMEVDSFSKFLESQIYRDFQIILESNSEN</sequence>
<proteinExistence type="predicted"/>